<dbReference type="PIRSF" id="PIRSF002741">
    <property type="entry name" value="MppA"/>
    <property type="match status" value="1"/>
</dbReference>
<dbReference type="EMBL" id="FLRC01000007">
    <property type="protein sequence ID" value="SBT24289.1"/>
    <property type="molecule type" value="Genomic_DNA"/>
</dbReference>
<dbReference type="InterPro" id="IPR039424">
    <property type="entry name" value="SBP_5"/>
</dbReference>
<dbReference type="SUPFAM" id="SSF53850">
    <property type="entry name" value="Periplasmic binding protein-like II"/>
    <property type="match status" value="1"/>
</dbReference>
<dbReference type="AlphaFoldDB" id="A0A1C3JYE3"/>
<reference evidence="5 7" key="1">
    <citation type="submission" date="2016-06" db="EMBL/GenBank/DDBJ databases">
        <authorList>
            <person name="Kjaerup R.B."/>
            <person name="Dalgaard T.S."/>
            <person name="Juul-Madsen H.R."/>
        </authorList>
    </citation>
    <scope>NUCLEOTIDE SEQUENCE [LARGE SCALE GENOMIC DNA]</scope>
    <source>
        <strain evidence="5">Orrdi1</strain>
    </source>
</reference>
<protein>
    <submittedName>
        <fullName evidence="5">Oligopeptide ABC transporter, periplasmic oligopeptide-binding protein OppA (TC 3.A.1.5.1)</fullName>
    </submittedName>
</protein>
<proteinExistence type="inferred from homology"/>
<feature type="signal peptide" evidence="3">
    <location>
        <begin position="1"/>
        <end position="31"/>
    </location>
</feature>
<name>A0A1C3JYE3_9BURK</name>
<dbReference type="CDD" id="cd08517">
    <property type="entry name" value="PBP2_NikA_DppA_OppA_like_13"/>
    <property type="match status" value="1"/>
</dbReference>
<feature type="chain" id="PRO_5015062478" evidence="3">
    <location>
        <begin position="32"/>
        <end position="543"/>
    </location>
</feature>
<feature type="domain" description="Solute-binding protein family 5" evidence="4">
    <location>
        <begin position="87"/>
        <end position="447"/>
    </location>
</feature>
<dbReference type="InterPro" id="IPR006311">
    <property type="entry name" value="TAT_signal"/>
</dbReference>
<dbReference type="GO" id="GO:1904680">
    <property type="term" value="F:peptide transmembrane transporter activity"/>
    <property type="evidence" value="ECO:0007669"/>
    <property type="project" value="TreeGrafter"/>
</dbReference>
<dbReference type="KEGG" id="odi:ODI_R2346"/>
<dbReference type="Proteomes" id="UP000078558">
    <property type="component" value="Chromosome I"/>
</dbReference>
<evidence type="ECO:0000256" key="3">
    <source>
        <dbReference type="SAM" id="SignalP"/>
    </source>
</evidence>
<dbReference type="Gene3D" id="3.40.190.10">
    <property type="entry name" value="Periplasmic binding protein-like II"/>
    <property type="match status" value="1"/>
</dbReference>
<gene>
    <name evidence="5" type="ORF">ODI_00491</name>
    <name evidence="6" type="ORF">ODI_R2346</name>
</gene>
<accession>A0A1C3JYE3</accession>
<evidence type="ECO:0000313" key="7">
    <source>
        <dbReference type="Proteomes" id="UP000078558"/>
    </source>
</evidence>
<keyword evidence="2 3" id="KW-0732">Signal</keyword>
<dbReference type="PROSITE" id="PS51318">
    <property type="entry name" value="TAT"/>
    <property type="match status" value="1"/>
</dbReference>
<dbReference type="InterPro" id="IPR030678">
    <property type="entry name" value="Peptide/Ni-bd"/>
</dbReference>
<comment type="similarity">
    <text evidence="1">Belongs to the bacterial solute-binding protein 5 family.</text>
</comment>
<dbReference type="Gene3D" id="3.10.105.10">
    <property type="entry name" value="Dipeptide-binding Protein, Domain 3"/>
    <property type="match status" value="1"/>
</dbReference>
<dbReference type="RefSeq" id="WP_082985173.1">
    <property type="nucleotide sequence ID" value="NZ_LT907988.1"/>
</dbReference>
<evidence type="ECO:0000313" key="6">
    <source>
        <dbReference type="EMBL" id="SOE49850.1"/>
    </source>
</evidence>
<dbReference type="GO" id="GO:0043190">
    <property type="term" value="C:ATP-binding cassette (ABC) transporter complex"/>
    <property type="evidence" value="ECO:0007669"/>
    <property type="project" value="InterPro"/>
</dbReference>
<dbReference type="GO" id="GO:0015833">
    <property type="term" value="P:peptide transport"/>
    <property type="evidence" value="ECO:0007669"/>
    <property type="project" value="TreeGrafter"/>
</dbReference>
<evidence type="ECO:0000259" key="4">
    <source>
        <dbReference type="Pfam" id="PF00496"/>
    </source>
</evidence>
<dbReference type="PANTHER" id="PTHR30290:SF38">
    <property type="entry name" value="D,D-DIPEPTIDE-BINDING PERIPLASMIC PROTEIN DDPA-RELATED"/>
    <property type="match status" value="1"/>
</dbReference>
<dbReference type="OrthoDB" id="9801799at2"/>
<evidence type="ECO:0000256" key="2">
    <source>
        <dbReference type="ARBA" id="ARBA00022729"/>
    </source>
</evidence>
<dbReference type="PANTHER" id="PTHR30290">
    <property type="entry name" value="PERIPLASMIC BINDING COMPONENT OF ABC TRANSPORTER"/>
    <property type="match status" value="1"/>
</dbReference>
<sequence length="543" mass="60236">MSFDRPAFNRRHFLELLAAGMGAGMLPSALAAQAAAAGQPVRGGTLIANVSPEPSAGLVGGINISAPVLPISASIFDGLVTYDRDFKPQPQLAESWEQSADGKTITFRLRRGVTWHDGVPFTSADVQYSILNVVKKTHPRGGSTFAKVTSVDTPDAHTVVLNLSGPSPVIWSALFGTETQIVPKHLYEGTNPLTNPWNSKPIGTGAFVFKEWVRGSHILLERNPNYWDQGKPYLDRVIFKAIPDAGARAVALENGEILLAANNPVPESDVARLAANPSLVVNTEGWQAPAPIFFFDFNWRQERFRDIRVRKAFAHAIDRKALAENVWYGLATVATSPVPSYQKAFHNPDLPQYEYDPRKAEQLLEDAGLKRDANGVRLSITHVTCAPYGPVYVRAGELFRQQLKQIGVEVKLINYDLGTYVRKLFTDYEFDTSSMWYSCYPDPQIGVQRRFWSKNIKPGSPSSNGSGYSSPEMDRAIEAMQEEGDVEKRKAHIFEMQRIAQEDVASITLLELQFYGIYNKRLQGLRAGPLTFYSTLADAWLQS</sequence>
<reference evidence="6 7" key="2">
    <citation type="submission" date="2017-08" db="EMBL/GenBank/DDBJ databases">
        <authorList>
            <person name="de Groot N.N."/>
        </authorList>
    </citation>
    <scope>NUCLEOTIDE SEQUENCE [LARGE SCALE GENOMIC DNA]</scope>
    <source>
        <strain evidence="6">Orrdi1</strain>
    </source>
</reference>
<organism evidence="5 7">
    <name type="scientific">Orrella dioscoreae</name>
    <dbReference type="NCBI Taxonomy" id="1851544"/>
    <lineage>
        <taxon>Bacteria</taxon>
        <taxon>Pseudomonadati</taxon>
        <taxon>Pseudomonadota</taxon>
        <taxon>Betaproteobacteria</taxon>
        <taxon>Burkholderiales</taxon>
        <taxon>Alcaligenaceae</taxon>
        <taxon>Orrella</taxon>
    </lineage>
</organism>
<evidence type="ECO:0000313" key="5">
    <source>
        <dbReference type="EMBL" id="SBT24289.1"/>
    </source>
</evidence>
<dbReference type="InterPro" id="IPR000914">
    <property type="entry name" value="SBP_5_dom"/>
</dbReference>
<evidence type="ECO:0000256" key="1">
    <source>
        <dbReference type="ARBA" id="ARBA00005695"/>
    </source>
</evidence>
<keyword evidence="7" id="KW-1185">Reference proteome</keyword>
<dbReference type="Pfam" id="PF00496">
    <property type="entry name" value="SBP_bac_5"/>
    <property type="match status" value="1"/>
</dbReference>
<dbReference type="EMBL" id="LT907988">
    <property type="protein sequence ID" value="SOE49850.1"/>
    <property type="molecule type" value="Genomic_DNA"/>
</dbReference>
<dbReference type="GO" id="GO:0030288">
    <property type="term" value="C:outer membrane-bounded periplasmic space"/>
    <property type="evidence" value="ECO:0007669"/>
    <property type="project" value="UniProtKB-ARBA"/>
</dbReference>
<dbReference type="STRING" id="1851544.ODI_00491"/>